<dbReference type="Gene3D" id="3.40.50.880">
    <property type="match status" value="1"/>
</dbReference>
<dbReference type="InterPro" id="IPR044668">
    <property type="entry name" value="PuuD-like"/>
</dbReference>
<dbReference type="Proteomes" id="UP000285768">
    <property type="component" value="Chromosome"/>
</dbReference>
<reference evidence="1 2" key="1">
    <citation type="submission" date="2019-01" db="EMBL/GenBank/DDBJ databases">
        <title>Leucobacter muris sp. nov. isolated from the nose of a laboratory mouse.</title>
        <authorList>
            <person name="Benga L."/>
            <person name="Sproeer C."/>
            <person name="Schumann P."/>
            <person name="Verbarg S."/>
            <person name="Bunk B."/>
            <person name="Engelhardt E."/>
            <person name="Benten P.M."/>
            <person name="Sager M."/>
        </authorList>
    </citation>
    <scope>NUCLEOTIDE SEQUENCE [LARGE SCALE GENOMIC DNA]</scope>
    <source>
        <strain evidence="1 2">DSM 101948</strain>
    </source>
</reference>
<protein>
    <submittedName>
        <fullName evidence="1">Gamma-glutamyl-gamma-aminobutyrate hydrolase family protein</fullName>
    </submittedName>
</protein>
<dbReference type="InterPro" id="IPR029062">
    <property type="entry name" value="Class_I_gatase-like"/>
</dbReference>
<evidence type="ECO:0000313" key="2">
    <source>
        <dbReference type="Proteomes" id="UP000285768"/>
    </source>
</evidence>
<evidence type="ECO:0000313" key="1">
    <source>
        <dbReference type="EMBL" id="QAB17292.1"/>
    </source>
</evidence>
<sequence>MTDLAVDPTPFLAVGDEDPDGPLIPMVVSLTFPGMDALSHQLQDEFTRIAFDAVRAAGGRPRLVDSAGERLASHEEVLGGADAVVFLGGGDVDLDCYGHGGPPPANLYGVDRRADDYCIGLIREAASRDLPTLAICRGSQLLNVAFGGTLIPDIENWPMHKGGPGEPLFIDEEVILEPDSEIARILGRTRAVVRNGHHQAVAEVGPALRATGRAHDGIVEATQHREASWVLGVQWHPEEPEADAEDRARLFGELVRRARKG</sequence>
<organism evidence="1 2">
    <name type="scientific">Leucobacter muris</name>
    <dbReference type="NCBI Taxonomy" id="1935379"/>
    <lineage>
        <taxon>Bacteria</taxon>
        <taxon>Bacillati</taxon>
        <taxon>Actinomycetota</taxon>
        <taxon>Actinomycetes</taxon>
        <taxon>Micrococcales</taxon>
        <taxon>Microbacteriaceae</taxon>
        <taxon>Leucobacter</taxon>
    </lineage>
</organism>
<gene>
    <name evidence="1" type="ORF">Leucomu_04545</name>
</gene>
<dbReference type="GO" id="GO:0016787">
    <property type="term" value="F:hydrolase activity"/>
    <property type="evidence" value="ECO:0007669"/>
    <property type="project" value="UniProtKB-KW"/>
</dbReference>
<dbReference type="PROSITE" id="PS51273">
    <property type="entry name" value="GATASE_TYPE_1"/>
    <property type="match status" value="1"/>
</dbReference>
<proteinExistence type="predicted"/>
<dbReference type="RefSeq" id="WP_017885228.1">
    <property type="nucleotide sequence ID" value="NZ_CP035037.1"/>
</dbReference>
<keyword evidence="2" id="KW-1185">Reference proteome</keyword>
<name>A0ABX5QDZ9_9MICO</name>
<keyword evidence="1" id="KW-0378">Hydrolase</keyword>
<dbReference type="PANTHER" id="PTHR43235">
    <property type="entry name" value="GLUTAMINE AMIDOTRANSFERASE PB2B2.05-RELATED"/>
    <property type="match status" value="1"/>
</dbReference>
<accession>A0ABX5QDZ9</accession>
<dbReference type="SUPFAM" id="SSF52317">
    <property type="entry name" value="Class I glutamine amidotransferase-like"/>
    <property type="match status" value="1"/>
</dbReference>
<dbReference type="PANTHER" id="PTHR43235:SF1">
    <property type="entry name" value="GLUTAMINE AMIDOTRANSFERASE PB2B2.05-RELATED"/>
    <property type="match status" value="1"/>
</dbReference>
<dbReference type="Pfam" id="PF07722">
    <property type="entry name" value="Peptidase_C26"/>
    <property type="match status" value="1"/>
</dbReference>
<dbReference type="EMBL" id="CP035037">
    <property type="protein sequence ID" value="QAB17292.1"/>
    <property type="molecule type" value="Genomic_DNA"/>
</dbReference>
<dbReference type="InterPro" id="IPR011697">
    <property type="entry name" value="Peptidase_C26"/>
</dbReference>